<sequence>MLKTIRKYIIIGILAYCVYFLLSNHIIFNGTKFYHIPKSQLVFTYTFYELKDKKPETIMAIDDLRYDGIGDLLVELGIIDEKEKERLEAKYDAQEYE</sequence>
<proteinExistence type="predicted"/>
<feature type="transmembrane region" description="Helical" evidence="1">
    <location>
        <begin position="7"/>
        <end position="28"/>
    </location>
</feature>
<dbReference type="AlphaFoldDB" id="E1YGG3"/>
<organism evidence="2">
    <name type="scientific">uncultured Desulfobacterium sp</name>
    <dbReference type="NCBI Taxonomy" id="201089"/>
    <lineage>
        <taxon>Bacteria</taxon>
        <taxon>Pseudomonadati</taxon>
        <taxon>Thermodesulfobacteriota</taxon>
        <taxon>Desulfobacteria</taxon>
        <taxon>Desulfobacterales</taxon>
        <taxon>Desulfobacteriaceae</taxon>
        <taxon>Desulfobacterium</taxon>
        <taxon>environmental samples</taxon>
    </lineage>
</organism>
<accession>E1YGG3</accession>
<dbReference type="EMBL" id="FR695872">
    <property type="protein sequence ID" value="CBX29657.1"/>
    <property type="molecule type" value="Genomic_DNA"/>
</dbReference>
<keyword evidence="1" id="KW-0472">Membrane</keyword>
<name>E1YGG3_9BACT</name>
<evidence type="ECO:0000313" key="2">
    <source>
        <dbReference type="EMBL" id="CBX29657.1"/>
    </source>
</evidence>
<protein>
    <submittedName>
        <fullName evidence="2">Uncharacterized protein</fullName>
    </submittedName>
</protein>
<keyword evidence="1" id="KW-0812">Transmembrane</keyword>
<reference evidence="2" key="1">
    <citation type="journal article" date="2011" name="Environ. Microbiol.">
        <title>Genomic insights into the metabolic potential of the polycyclic aromatic hydrocarbon degrading sulfate-reducing Deltaproteobacterium N47.</title>
        <authorList>
            <person name="Bergmann F."/>
            <person name="Selesi D."/>
            <person name="Weinmaier T."/>
            <person name="Tischler P."/>
            <person name="Rattei T."/>
            <person name="Meckenstock R.U."/>
        </authorList>
    </citation>
    <scope>NUCLEOTIDE SEQUENCE</scope>
</reference>
<evidence type="ECO:0000256" key="1">
    <source>
        <dbReference type="SAM" id="Phobius"/>
    </source>
</evidence>
<keyword evidence="1" id="KW-1133">Transmembrane helix</keyword>
<gene>
    <name evidence="2" type="ORF">N47_J06380</name>
</gene>